<protein>
    <recommendedName>
        <fullName evidence="1">DNA polymerase Y-family little finger domain-containing protein</fullName>
    </recommendedName>
</protein>
<dbReference type="GO" id="GO:0006281">
    <property type="term" value="P:DNA repair"/>
    <property type="evidence" value="ECO:0007669"/>
    <property type="project" value="InterPro"/>
</dbReference>
<dbReference type="InterPro" id="IPR017961">
    <property type="entry name" value="DNA_pol_Y-fam_little_finger"/>
</dbReference>
<dbReference type="InterPro" id="IPR036775">
    <property type="entry name" value="DNA_pol_Y-fam_lit_finger_sf"/>
</dbReference>
<dbReference type="Proteomes" id="UP000886523">
    <property type="component" value="Unassembled WGS sequence"/>
</dbReference>
<reference evidence="2" key="1">
    <citation type="journal article" date="2020" name="Nat. Commun.">
        <title>Large-scale genome sequencing of mycorrhizal fungi provides insights into the early evolution of symbiotic traits.</title>
        <authorList>
            <person name="Miyauchi S."/>
            <person name="Kiss E."/>
            <person name="Kuo A."/>
            <person name="Drula E."/>
            <person name="Kohler A."/>
            <person name="Sanchez-Garcia M."/>
            <person name="Morin E."/>
            <person name="Andreopoulos B."/>
            <person name="Barry K.W."/>
            <person name="Bonito G."/>
            <person name="Buee M."/>
            <person name="Carver A."/>
            <person name="Chen C."/>
            <person name="Cichocki N."/>
            <person name="Clum A."/>
            <person name="Culley D."/>
            <person name="Crous P.W."/>
            <person name="Fauchery L."/>
            <person name="Girlanda M."/>
            <person name="Hayes R.D."/>
            <person name="Keri Z."/>
            <person name="LaButti K."/>
            <person name="Lipzen A."/>
            <person name="Lombard V."/>
            <person name="Magnuson J."/>
            <person name="Maillard F."/>
            <person name="Murat C."/>
            <person name="Nolan M."/>
            <person name="Ohm R.A."/>
            <person name="Pangilinan J."/>
            <person name="Pereira M.F."/>
            <person name="Perotto S."/>
            <person name="Peter M."/>
            <person name="Pfister S."/>
            <person name="Riley R."/>
            <person name="Sitrit Y."/>
            <person name="Stielow J.B."/>
            <person name="Szollosi G."/>
            <person name="Zifcakova L."/>
            <person name="Stursova M."/>
            <person name="Spatafora J.W."/>
            <person name="Tedersoo L."/>
            <person name="Vaario L.M."/>
            <person name="Yamada A."/>
            <person name="Yan M."/>
            <person name="Wang P."/>
            <person name="Xu J."/>
            <person name="Bruns T."/>
            <person name="Baldrian P."/>
            <person name="Vilgalys R."/>
            <person name="Dunand C."/>
            <person name="Henrissat B."/>
            <person name="Grigoriev I.V."/>
            <person name="Hibbett D."/>
            <person name="Nagy L.G."/>
            <person name="Martin F.M."/>
        </authorList>
    </citation>
    <scope>NUCLEOTIDE SEQUENCE</scope>
    <source>
        <strain evidence="2">UP504</strain>
    </source>
</reference>
<keyword evidence="3" id="KW-1185">Reference proteome</keyword>
<dbReference type="AlphaFoldDB" id="A0A9P6B4W7"/>
<name>A0A9P6B4W7_9AGAM</name>
<dbReference type="EMBL" id="MU128940">
    <property type="protein sequence ID" value="KAF9516376.1"/>
    <property type="molecule type" value="Genomic_DNA"/>
</dbReference>
<evidence type="ECO:0000259" key="1">
    <source>
        <dbReference type="Pfam" id="PF11799"/>
    </source>
</evidence>
<sequence length="142" mass="16234">MGRRLGLCGLVKAYLDIWGYSRVLSSPRPPSRERTPFSTFNDKDKLSGNWRKFSPPLKEDLARAGWAGGTITLKYKLDDFQSMYKTTWEYLENILIVTFVYEAFTREKALPCYVTTKEDILAAGKDLFLSEFPLKLSITGFG</sequence>
<gene>
    <name evidence="2" type="ORF">BS47DRAFT_1390827</name>
</gene>
<dbReference type="Pfam" id="PF11799">
    <property type="entry name" value="IMS_C"/>
    <property type="match status" value="1"/>
</dbReference>
<dbReference type="OrthoDB" id="1747274at2759"/>
<evidence type="ECO:0000313" key="2">
    <source>
        <dbReference type="EMBL" id="KAF9516376.1"/>
    </source>
</evidence>
<accession>A0A9P6B4W7</accession>
<dbReference type="GO" id="GO:0003684">
    <property type="term" value="F:damaged DNA binding"/>
    <property type="evidence" value="ECO:0007669"/>
    <property type="project" value="InterPro"/>
</dbReference>
<proteinExistence type="predicted"/>
<dbReference type="SUPFAM" id="SSF100879">
    <property type="entry name" value="Lesion bypass DNA polymerase (Y-family), little finger domain"/>
    <property type="match status" value="1"/>
</dbReference>
<organism evidence="2 3">
    <name type="scientific">Hydnum rufescens UP504</name>
    <dbReference type="NCBI Taxonomy" id="1448309"/>
    <lineage>
        <taxon>Eukaryota</taxon>
        <taxon>Fungi</taxon>
        <taxon>Dikarya</taxon>
        <taxon>Basidiomycota</taxon>
        <taxon>Agaricomycotina</taxon>
        <taxon>Agaricomycetes</taxon>
        <taxon>Cantharellales</taxon>
        <taxon>Hydnaceae</taxon>
        <taxon>Hydnum</taxon>
    </lineage>
</organism>
<evidence type="ECO:0000313" key="3">
    <source>
        <dbReference type="Proteomes" id="UP000886523"/>
    </source>
</evidence>
<feature type="domain" description="DNA polymerase Y-family little finger" evidence="1">
    <location>
        <begin position="32"/>
        <end position="132"/>
    </location>
</feature>
<dbReference type="Gene3D" id="3.30.1490.100">
    <property type="entry name" value="DNA polymerase, Y-family, little finger domain"/>
    <property type="match status" value="1"/>
</dbReference>
<comment type="caution">
    <text evidence="2">The sequence shown here is derived from an EMBL/GenBank/DDBJ whole genome shotgun (WGS) entry which is preliminary data.</text>
</comment>